<keyword evidence="3" id="KW-1185">Reference proteome</keyword>
<dbReference type="PROSITE" id="PS51819">
    <property type="entry name" value="VOC"/>
    <property type="match status" value="1"/>
</dbReference>
<evidence type="ECO:0000259" key="1">
    <source>
        <dbReference type="PROSITE" id="PS51819"/>
    </source>
</evidence>
<reference evidence="2 3" key="1">
    <citation type="journal article" date="2010" name="J. Bacteriol.">
        <title>The genetic basis of laboratory adaptation in Caulobacter crescentus.</title>
        <authorList>
            <person name="Marks M.E."/>
            <person name="Castro-Rojas C.M."/>
            <person name="Teiling C."/>
            <person name="Du L."/>
            <person name="Kapatral V."/>
            <person name="Walunas T.L."/>
            <person name="Crosson S."/>
        </authorList>
    </citation>
    <scope>NUCLEOTIDE SEQUENCE [LARGE SCALE GENOMIC DNA]</scope>
    <source>
        <strain evidence="3">NA1000 / CB15N</strain>
    </source>
</reference>
<dbReference type="HOGENOM" id="CLU_046006_6_0_5"/>
<dbReference type="PATRIC" id="fig|565050.3.peg.1021"/>
<dbReference type="RefSeq" id="YP_002516411.2">
    <property type="nucleotide sequence ID" value="NC_011916.1"/>
</dbReference>
<evidence type="ECO:0000313" key="3">
    <source>
        <dbReference type="Proteomes" id="UP000001364"/>
    </source>
</evidence>
<dbReference type="AlphaFoldDB" id="A0A0H3C765"/>
<dbReference type="InterPro" id="IPR004360">
    <property type="entry name" value="Glyas_Fos-R_dOase_dom"/>
</dbReference>
<protein>
    <submittedName>
        <fullName evidence="2">Glyoxalase family protein</fullName>
    </submittedName>
</protein>
<organism evidence="2 3">
    <name type="scientific">Caulobacter vibrioides (strain NA1000 / CB15N)</name>
    <name type="common">Caulobacter crescentus</name>
    <dbReference type="NCBI Taxonomy" id="565050"/>
    <lineage>
        <taxon>Bacteria</taxon>
        <taxon>Pseudomonadati</taxon>
        <taxon>Pseudomonadota</taxon>
        <taxon>Alphaproteobacteria</taxon>
        <taxon>Caulobacterales</taxon>
        <taxon>Caulobacteraceae</taxon>
        <taxon>Caulobacter</taxon>
    </lineage>
</organism>
<dbReference type="CDD" id="cd07262">
    <property type="entry name" value="VOC_like"/>
    <property type="match status" value="1"/>
</dbReference>
<dbReference type="InterPro" id="IPR029068">
    <property type="entry name" value="Glyas_Bleomycin-R_OHBP_Dase"/>
</dbReference>
<dbReference type="Gene3D" id="3.10.180.10">
    <property type="entry name" value="2,3-Dihydroxybiphenyl 1,2-Dioxygenase, domain 1"/>
    <property type="match status" value="1"/>
</dbReference>
<name>A0A0H3C765_CAUVN</name>
<dbReference type="SUPFAM" id="SSF54593">
    <property type="entry name" value="Glyoxalase/Bleomycin resistance protein/Dihydroxybiphenyl dioxygenase"/>
    <property type="match status" value="1"/>
</dbReference>
<dbReference type="EMBL" id="CP001340">
    <property type="protein sequence ID" value="ACL94503.2"/>
    <property type="molecule type" value="Genomic_DNA"/>
</dbReference>
<dbReference type="KEGG" id="ccs:CCNA_01038"/>
<accession>A0A0H3C765</accession>
<proteinExistence type="predicted"/>
<dbReference type="PANTHER" id="PTHR35006:SF1">
    <property type="entry name" value="BLL2941 PROTEIN"/>
    <property type="match status" value="1"/>
</dbReference>
<dbReference type="OrthoDB" id="9807407at2"/>
<dbReference type="Pfam" id="PF00903">
    <property type="entry name" value="Glyoxalase"/>
    <property type="match status" value="1"/>
</dbReference>
<dbReference type="Proteomes" id="UP000001364">
    <property type="component" value="Chromosome"/>
</dbReference>
<dbReference type="PANTHER" id="PTHR35006">
    <property type="entry name" value="GLYOXALASE FAMILY PROTEIN (AFU_ORTHOLOGUE AFUA_5G14830)"/>
    <property type="match status" value="1"/>
</dbReference>
<feature type="domain" description="VOC" evidence="1">
    <location>
        <begin position="1"/>
        <end position="126"/>
    </location>
</feature>
<sequence>MIGYTLVGSNDLDKAKAFYDDLFAAIGVKRLMEFPTGGCAWGADWTKPMFGVGKPYNGEAATFGNGTMIALVVDERAKVDALYEKAISLGAQCEGAPGVRGDDGPQAFYAAYFRDLDGNKLCAFRVGTA</sequence>
<dbReference type="InterPro" id="IPR037523">
    <property type="entry name" value="VOC_core"/>
</dbReference>
<dbReference type="RefSeq" id="WP_024265654.1">
    <property type="nucleotide sequence ID" value="NC_011916.1"/>
</dbReference>
<evidence type="ECO:0000313" key="2">
    <source>
        <dbReference type="EMBL" id="ACL94503.2"/>
    </source>
</evidence>
<gene>
    <name evidence="2" type="ordered locus">CCNA_01038</name>
</gene>
<dbReference type="GeneID" id="7329787"/>